<dbReference type="Proteomes" id="UP000095605">
    <property type="component" value="Unassembled WGS sequence"/>
</dbReference>
<reference evidence="11" key="1">
    <citation type="journal article" date="2016" name="Genome Announc.">
        <title>Genome sequences of three species of Hanseniaspora isolated from spontaneous wine fermentations.</title>
        <authorList>
            <person name="Sternes P.R."/>
            <person name="Lee D."/>
            <person name="Kutyna D.R."/>
            <person name="Borneman A.R."/>
        </authorList>
    </citation>
    <scope>NUCLEOTIDE SEQUENCE [LARGE SCALE GENOMIC DNA]</scope>
    <source>
        <strain evidence="11">AWRI3578</strain>
    </source>
</reference>
<keyword evidence="3 7" id="KW-0813">Transport</keyword>
<dbReference type="PROSITE" id="PS50850">
    <property type="entry name" value="MFS"/>
    <property type="match status" value="1"/>
</dbReference>
<dbReference type="EMBL" id="LPNL01000007">
    <property type="protein sequence ID" value="OEJ83291.1"/>
    <property type="molecule type" value="Genomic_DNA"/>
</dbReference>
<dbReference type="SUPFAM" id="SSF103473">
    <property type="entry name" value="MFS general substrate transporter"/>
    <property type="match status" value="1"/>
</dbReference>
<feature type="transmembrane region" description="Helical" evidence="8">
    <location>
        <begin position="69"/>
        <end position="88"/>
    </location>
</feature>
<sequence length="530" mass="58748">MSLEKSDTNLVSVASSTISGTKPQINTRKELFHCLLIALVGCTFGQDMGISPTYQFPSFKHNFKVHNTWINGIIVSIFNIGCATGGIVLSKLSDYYGRKFTICVACCIFLIGCMIQLIPSTHYGQIIAGRFITGLSVGTTAVVAPSFITETVSDPKMRGSAVVFYQFCVVIGIIYGNIVTLITSRKYDLDFNFNNNQWRIPIGFGMIWGLIVLIGMIFVPESKTYYKQKEQKIQNKKMSEEEKVKQQQNNESHHWKETFIGEPRLGFRLLLGCCLMFFQQSSGINYFFYYGSVLFTSVGLNDSYETAVIFSLVNFVGTIAGVYFVSKAGRKIIFLCGCIGGFISMLIYASLGSFALVDSNGAMSKSVGGCMIAFTCIFIICFAISLGPITFVLVSELYPVRTKSLSMGIATNCNWLTNFLITLLTPTITSKIGYKYGYVFAVCLGAAILFTWFLVPETKGLSSEQIDELFMSEKQKEERALFNSSLNSKQINESNASGENINYESSHDCSIDKDISPYVSNEKLETPNIA</sequence>
<evidence type="ECO:0000256" key="6">
    <source>
        <dbReference type="ARBA" id="ARBA00023136"/>
    </source>
</evidence>
<dbReference type="InterPro" id="IPR036259">
    <property type="entry name" value="MFS_trans_sf"/>
</dbReference>
<evidence type="ECO:0000256" key="7">
    <source>
        <dbReference type="RuleBase" id="RU003346"/>
    </source>
</evidence>
<feature type="transmembrane region" description="Helical" evidence="8">
    <location>
        <begin position="332"/>
        <end position="351"/>
    </location>
</feature>
<dbReference type="PROSITE" id="PS00216">
    <property type="entry name" value="SUGAR_TRANSPORT_1"/>
    <property type="match status" value="1"/>
</dbReference>
<dbReference type="InterPro" id="IPR003663">
    <property type="entry name" value="Sugar/inositol_transpt"/>
</dbReference>
<feature type="transmembrane region" description="Helical" evidence="8">
    <location>
        <begin position="198"/>
        <end position="219"/>
    </location>
</feature>
<dbReference type="Pfam" id="PF00083">
    <property type="entry name" value="Sugar_tr"/>
    <property type="match status" value="1"/>
</dbReference>
<protein>
    <submittedName>
        <fullName evidence="10">Hexose transporter HXT14</fullName>
    </submittedName>
</protein>
<keyword evidence="5 8" id="KW-1133">Transmembrane helix</keyword>
<dbReference type="PANTHER" id="PTHR48022">
    <property type="entry name" value="PLASTIDIC GLUCOSE TRANSPORTER 4"/>
    <property type="match status" value="1"/>
</dbReference>
<evidence type="ECO:0000256" key="3">
    <source>
        <dbReference type="ARBA" id="ARBA00022448"/>
    </source>
</evidence>
<feature type="transmembrane region" description="Helical" evidence="8">
    <location>
        <begin position="308"/>
        <end position="325"/>
    </location>
</feature>
<keyword evidence="6 8" id="KW-0472">Membrane</keyword>
<comment type="subcellular location">
    <subcellularLocation>
        <location evidence="1">Membrane</location>
        <topology evidence="1">Multi-pass membrane protein</topology>
    </subcellularLocation>
</comment>
<evidence type="ECO:0000256" key="4">
    <source>
        <dbReference type="ARBA" id="ARBA00022692"/>
    </source>
</evidence>
<dbReference type="Gene3D" id="1.20.1250.20">
    <property type="entry name" value="MFS general substrate transporter like domains"/>
    <property type="match status" value="2"/>
</dbReference>
<proteinExistence type="inferred from homology"/>
<dbReference type="InterPro" id="IPR005828">
    <property type="entry name" value="MFS_sugar_transport-like"/>
</dbReference>
<dbReference type="PANTHER" id="PTHR48022:SF50">
    <property type="entry name" value="HEXOSE TRANSPORTER HXT14"/>
    <property type="match status" value="1"/>
</dbReference>
<comment type="similarity">
    <text evidence="2 7">Belongs to the major facilitator superfamily. Sugar transporter (TC 2.A.1.1) family.</text>
</comment>
<evidence type="ECO:0000259" key="9">
    <source>
        <dbReference type="PROSITE" id="PS50850"/>
    </source>
</evidence>
<evidence type="ECO:0000256" key="8">
    <source>
        <dbReference type="SAM" id="Phobius"/>
    </source>
</evidence>
<dbReference type="PRINTS" id="PR00171">
    <property type="entry name" value="SUGRTRNSPORT"/>
</dbReference>
<feature type="transmembrane region" description="Helical" evidence="8">
    <location>
        <begin position="31"/>
        <end position="49"/>
    </location>
</feature>
<feature type="transmembrane region" description="Helical" evidence="8">
    <location>
        <begin position="160"/>
        <end position="178"/>
    </location>
</feature>
<evidence type="ECO:0000313" key="11">
    <source>
        <dbReference type="Proteomes" id="UP000095605"/>
    </source>
</evidence>
<feature type="transmembrane region" description="Helical" evidence="8">
    <location>
        <begin position="371"/>
        <end position="393"/>
    </location>
</feature>
<feature type="transmembrane region" description="Helical" evidence="8">
    <location>
        <begin position="125"/>
        <end position="148"/>
    </location>
</feature>
<evidence type="ECO:0000313" key="10">
    <source>
        <dbReference type="EMBL" id="OEJ83291.1"/>
    </source>
</evidence>
<feature type="transmembrane region" description="Helical" evidence="8">
    <location>
        <begin position="436"/>
        <end position="455"/>
    </location>
</feature>
<feature type="transmembrane region" description="Helical" evidence="8">
    <location>
        <begin position="265"/>
        <end position="288"/>
    </location>
</feature>
<keyword evidence="11" id="KW-1185">Reference proteome</keyword>
<dbReference type="AlphaFoldDB" id="A0A1E5R8U5"/>
<dbReference type="NCBIfam" id="TIGR00879">
    <property type="entry name" value="SP"/>
    <property type="match status" value="1"/>
</dbReference>
<evidence type="ECO:0000256" key="5">
    <source>
        <dbReference type="ARBA" id="ARBA00022989"/>
    </source>
</evidence>
<keyword evidence="4 8" id="KW-0812">Transmembrane</keyword>
<gene>
    <name evidence="10" type="ORF">AWRI3578_g2778</name>
</gene>
<organism evidence="10 11">
    <name type="scientific">Hanseniaspora opuntiae</name>
    <dbReference type="NCBI Taxonomy" id="211096"/>
    <lineage>
        <taxon>Eukaryota</taxon>
        <taxon>Fungi</taxon>
        <taxon>Dikarya</taxon>
        <taxon>Ascomycota</taxon>
        <taxon>Saccharomycotina</taxon>
        <taxon>Saccharomycetes</taxon>
        <taxon>Saccharomycodales</taxon>
        <taxon>Saccharomycodaceae</taxon>
        <taxon>Hanseniaspora</taxon>
    </lineage>
</organism>
<dbReference type="InterPro" id="IPR005829">
    <property type="entry name" value="Sugar_transporter_CS"/>
</dbReference>
<dbReference type="GO" id="GO:0005886">
    <property type="term" value="C:plasma membrane"/>
    <property type="evidence" value="ECO:0007669"/>
    <property type="project" value="TreeGrafter"/>
</dbReference>
<dbReference type="GO" id="GO:0005351">
    <property type="term" value="F:carbohydrate:proton symporter activity"/>
    <property type="evidence" value="ECO:0007669"/>
    <property type="project" value="TreeGrafter"/>
</dbReference>
<evidence type="ECO:0000256" key="1">
    <source>
        <dbReference type="ARBA" id="ARBA00004141"/>
    </source>
</evidence>
<dbReference type="InterPro" id="IPR050360">
    <property type="entry name" value="MFS_Sugar_Transporters"/>
</dbReference>
<feature type="domain" description="Major facilitator superfamily (MFS) profile" evidence="9">
    <location>
        <begin position="33"/>
        <end position="459"/>
    </location>
</feature>
<feature type="transmembrane region" description="Helical" evidence="8">
    <location>
        <begin position="100"/>
        <end position="119"/>
    </location>
</feature>
<accession>A0A1E5R8U5</accession>
<comment type="caution">
    <text evidence="10">The sequence shown here is derived from an EMBL/GenBank/DDBJ whole genome shotgun (WGS) entry which is preliminary data.</text>
</comment>
<evidence type="ECO:0000256" key="2">
    <source>
        <dbReference type="ARBA" id="ARBA00010992"/>
    </source>
</evidence>
<dbReference type="InterPro" id="IPR020846">
    <property type="entry name" value="MFS_dom"/>
</dbReference>
<name>A0A1E5R8U5_9ASCO</name>
<dbReference type="OrthoDB" id="2241241at2759"/>